<dbReference type="RefSeq" id="WP_250339918.1">
    <property type="nucleotide sequence ID" value="NZ_CP063231.1"/>
</dbReference>
<evidence type="ECO:0000313" key="7">
    <source>
        <dbReference type="Proteomes" id="UP001056681"/>
    </source>
</evidence>
<dbReference type="PANTHER" id="PTHR47690:SF1">
    <property type="entry name" value="GLUCOKINASE"/>
    <property type="match status" value="1"/>
</dbReference>
<proteinExistence type="inferred from homology"/>
<evidence type="ECO:0000256" key="5">
    <source>
        <dbReference type="RuleBase" id="RU004046"/>
    </source>
</evidence>
<sequence length="335" mass="34768">MNFLAGDIGGTNGHVALVRAATDGRPDGIETLAYRVFTCADFPSLTAMLQTFIVAEVREPVSHCVLACAGQAMGDEVVNDNLAWPVRSDILRATLGLAEVALLNDFEALAYAIEGPLAASGRHLCGPSVRGLGPSLVVGPGTGLGAAVYVPGSPHAAVFATEAGQMDFAPHSLRERAVLAWLAPEGGYVPVERIVSGPGLLTLYEALCSIDGELPTLATPRAVTTAAAAQADPYAMEAVDVFCAALGSFTGNLAMTTMPTGGIFLAGGFLSSMFDLLARSAFEERFLHGRSVRALLAEVPVWVTEHGSHGVQGAARWYMHHRALSGVAPTTGASP</sequence>
<comment type="similarity">
    <text evidence="5">Belongs to the bacterial glucokinase family.</text>
</comment>
<protein>
    <submittedName>
        <fullName evidence="6">Glucokinase</fullName>
    </submittedName>
</protein>
<evidence type="ECO:0000256" key="3">
    <source>
        <dbReference type="ARBA" id="ARBA00022777"/>
    </source>
</evidence>
<dbReference type="EMBL" id="CP063231">
    <property type="protein sequence ID" value="URL59355.1"/>
    <property type="molecule type" value="Genomic_DNA"/>
</dbReference>
<dbReference type="CDD" id="cd24008">
    <property type="entry name" value="ASKHA_NBD_GLK"/>
    <property type="match status" value="1"/>
</dbReference>
<keyword evidence="2" id="KW-0547">Nucleotide-binding</keyword>
<dbReference type="Proteomes" id="UP001056681">
    <property type="component" value="Chromosome"/>
</dbReference>
<dbReference type="InterPro" id="IPR043129">
    <property type="entry name" value="ATPase_NBD"/>
</dbReference>
<accession>A0ABY4T7N2</accession>
<dbReference type="PANTHER" id="PTHR47690">
    <property type="entry name" value="GLUCOKINASE"/>
    <property type="match status" value="1"/>
</dbReference>
<dbReference type="InterPro" id="IPR003836">
    <property type="entry name" value="Glucokinase"/>
</dbReference>
<keyword evidence="1" id="KW-0808">Transferase</keyword>
<name>A0ABY4T7N2_9GAMM</name>
<dbReference type="Pfam" id="PF02685">
    <property type="entry name" value="Glucokinase"/>
    <property type="match status" value="1"/>
</dbReference>
<dbReference type="SUPFAM" id="SSF53067">
    <property type="entry name" value="Actin-like ATPase domain"/>
    <property type="match status" value="1"/>
</dbReference>
<dbReference type="Gene3D" id="3.30.420.40">
    <property type="match status" value="1"/>
</dbReference>
<evidence type="ECO:0000256" key="2">
    <source>
        <dbReference type="ARBA" id="ARBA00022741"/>
    </source>
</evidence>
<evidence type="ECO:0000256" key="4">
    <source>
        <dbReference type="ARBA" id="ARBA00022840"/>
    </source>
</evidence>
<keyword evidence="3" id="KW-0418">Kinase</keyword>
<keyword evidence="7" id="KW-1185">Reference proteome</keyword>
<dbReference type="InterPro" id="IPR050201">
    <property type="entry name" value="Bacterial_glucokinase"/>
</dbReference>
<reference evidence="6" key="1">
    <citation type="submission" date="2020-10" db="EMBL/GenBank/DDBJ databases">
        <title>Whole-genome sequence of Luteibacter sp. EIF3.</title>
        <authorList>
            <person name="Friedrich I."/>
            <person name="Hertel R."/>
            <person name="Daniel R."/>
        </authorList>
    </citation>
    <scope>NUCLEOTIDE SEQUENCE</scope>
    <source>
        <strain evidence="6">EIF3</strain>
    </source>
</reference>
<keyword evidence="4" id="KW-0067">ATP-binding</keyword>
<evidence type="ECO:0000313" key="6">
    <source>
        <dbReference type="EMBL" id="URL59355.1"/>
    </source>
</evidence>
<dbReference type="Gene3D" id="3.40.367.20">
    <property type="match status" value="1"/>
</dbReference>
<evidence type="ECO:0000256" key="1">
    <source>
        <dbReference type="ARBA" id="ARBA00022679"/>
    </source>
</evidence>
<dbReference type="NCBIfam" id="NF009073">
    <property type="entry name" value="PRK12408.1"/>
    <property type="match status" value="1"/>
</dbReference>
<organism evidence="6 7">
    <name type="scientific">Luteibacter flocculans</name>
    <dbReference type="NCBI Taxonomy" id="2780091"/>
    <lineage>
        <taxon>Bacteria</taxon>
        <taxon>Pseudomonadati</taxon>
        <taxon>Pseudomonadota</taxon>
        <taxon>Gammaproteobacteria</taxon>
        <taxon>Lysobacterales</taxon>
        <taxon>Rhodanobacteraceae</taxon>
        <taxon>Luteibacter</taxon>
    </lineage>
</organism>
<gene>
    <name evidence="6" type="ORF">IM816_04385</name>
</gene>